<keyword evidence="2" id="KW-1185">Reference proteome</keyword>
<comment type="caution">
    <text evidence="1">The sequence shown here is derived from an EMBL/GenBank/DDBJ whole genome shotgun (WGS) entry which is preliminary data.</text>
</comment>
<gene>
    <name evidence="1" type="ORF">RPERSI_LOCUS31258</name>
</gene>
<protein>
    <submittedName>
        <fullName evidence="1">6021_t:CDS:1</fullName>
    </submittedName>
</protein>
<dbReference type="EMBL" id="CAJVQC010125403">
    <property type="protein sequence ID" value="CAG8839995.1"/>
    <property type="molecule type" value="Genomic_DNA"/>
</dbReference>
<organism evidence="1 2">
    <name type="scientific">Racocetra persica</name>
    <dbReference type="NCBI Taxonomy" id="160502"/>
    <lineage>
        <taxon>Eukaryota</taxon>
        <taxon>Fungi</taxon>
        <taxon>Fungi incertae sedis</taxon>
        <taxon>Mucoromycota</taxon>
        <taxon>Glomeromycotina</taxon>
        <taxon>Glomeromycetes</taxon>
        <taxon>Diversisporales</taxon>
        <taxon>Gigasporaceae</taxon>
        <taxon>Racocetra</taxon>
    </lineage>
</organism>
<feature type="non-terminal residue" evidence="1">
    <location>
        <position position="1"/>
    </location>
</feature>
<name>A0ACA9SJ93_9GLOM</name>
<sequence>NDVTLNDLRERLKKIRNCEVDPDYNIEIAKFICQKMLVKESQEKEDLAFSINQIEAEQREKIKEIICYLFVDLFSSQSIPSVIFPEDNIDPAYVDLVVHEASHLLTSEKSHFSQSDLKKAIKFTLLVTNLNMTMSA</sequence>
<evidence type="ECO:0000313" key="1">
    <source>
        <dbReference type="EMBL" id="CAG8839995.1"/>
    </source>
</evidence>
<dbReference type="Proteomes" id="UP000789920">
    <property type="component" value="Unassembled WGS sequence"/>
</dbReference>
<proteinExistence type="predicted"/>
<feature type="non-terminal residue" evidence="1">
    <location>
        <position position="136"/>
    </location>
</feature>
<reference evidence="1" key="1">
    <citation type="submission" date="2021-06" db="EMBL/GenBank/DDBJ databases">
        <authorList>
            <person name="Kallberg Y."/>
            <person name="Tangrot J."/>
            <person name="Rosling A."/>
        </authorList>
    </citation>
    <scope>NUCLEOTIDE SEQUENCE</scope>
    <source>
        <strain evidence="1">MA461A</strain>
    </source>
</reference>
<accession>A0ACA9SJ93</accession>
<evidence type="ECO:0000313" key="2">
    <source>
        <dbReference type="Proteomes" id="UP000789920"/>
    </source>
</evidence>